<proteinExistence type="predicted"/>
<reference evidence="4" key="2">
    <citation type="submission" date="2023-06" db="EMBL/GenBank/DDBJ databases">
        <authorList>
            <person name="Ma L."/>
            <person name="Liu K.-W."/>
            <person name="Li Z."/>
            <person name="Hsiao Y.-Y."/>
            <person name="Qi Y."/>
            <person name="Fu T."/>
            <person name="Tang G."/>
            <person name="Zhang D."/>
            <person name="Sun W.-H."/>
            <person name="Liu D.-K."/>
            <person name="Li Y."/>
            <person name="Chen G.-Z."/>
            <person name="Liu X.-D."/>
            <person name="Liao X.-Y."/>
            <person name="Jiang Y.-T."/>
            <person name="Yu X."/>
            <person name="Hao Y."/>
            <person name="Huang J."/>
            <person name="Zhao X.-W."/>
            <person name="Ke S."/>
            <person name="Chen Y.-Y."/>
            <person name="Wu W.-L."/>
            <person name="Hsu J.-L."/>
            <person name="Lin Y.-F."/>
            <person name="Huang M.-D."/>
            <person name="Li C.-Y."/>
            <person name="Huang L."/>
            <person name="Wang Z.-W."/>
            <person name="Zhao X."/>
            <person name="Zhong W.-Y."/>
            <person name="Peng D.-H."/>
            <person name="Ahmad S."/>
            <person name="Lan S."/>
            <person name="Zhang J.-S."/>
            <person name="Tsai W.-C."/>
            <person name="Van De Peer Y."/>
            <person name="Liu Z.-J."/>
        </authorList>
    </citation>
    <scope>NUCLEOTIDE SEQUENCE</scope>
    <source>
        <strain evidence="4">CP</strain>
        <tissue evidence="4">Leaves</tissue>
    </source>
</reference>
<protein>
    <recommendedName>
        <fullName evidence="3">BHLH domain-containing protein</fullName>
    </recommendedName>
</protein>
<evidence type="ECO:0000313" key="5">
    <source>
        <dbReference type="Proteomes" id="UP001180020"/>
    </source>
</evidence>
<evidence type="ECO:0000313" key="4">
    <source>
        <dbReference type="EMBL" id="KAK1310216.1"/>
    </source>
</evidence>
<dbReference type="PROSITE" id="PS50888">
    <property type="entry name" value="BHLH"/>
    <property type="match status" value="1"/>
</dbReference>
<name>A0AAV9EAH6_ACOCL</name>
<sequence>MKRNQNMVIKVRRTACRGAISRRRGRRVLRRSLHDLHEELRMLIPGGRTLSSEELLSLTADYIMFLRPTYGSKPGPDSIGPFRPRHAGRAWAYPSSPRAGPAWGRRPGPGLCLGLGKLGMARFQCLLGGWQTKTPVVSIVGGLGKLANPLKAEAKTRGRTEEVNLFWVGLSMGPGPSYELFKP</sequence>
<dbReference type="AlphaFoldDB" id="A0AAV9EAH6"/>
<comment type="caution">
    <text evidence="4">The sequence shown here is derived from an EMBL/GenBank/DDBJ whole genome shotgun (WGS) entry which is preliminary data.</text>
</comment>
<evidence type="ECO:0000256" key="2">
    <source>
        <dbReference type="ARBA" id="ARBA00023163"/>
    </source>
</evidence>
<reference evidence="4" key="1">
    <citation type="journal article" date="2023" name="Nat. Commun.">
        <title>Diploid and tetraploid genomes of Acorus and the evolution of monocots.</title>
        <authorList>
            <person name="Ma L."/>
            <person name="Liu K.W."/>
            <person name="Li Z."/>
            <person name="Hsiao Y.Y."/>
            <person name="Qi Y."/>
            <person name="Fu T."/>
            <person name="Tang G.D."/>
            <person name="Zhang D."/>
            <person name="Sun W.H."/>
            <person name="Liu D.K."/>
            <person name="Li Y."/>
            <person name="Chen G.Z."/>
            <person name="Liu X.D."/>
            <person name="Liao X.Y."/>
            <person name="Jiang Y.T."/>
            <person name="Yu X."/>
            <person name="Hao Y."/>
            <person name="Huang J."/>
            <person name="Zhao X.W."/>
            <person name="Ke S."/>
            <person name="Chen Y.Y."/>
            <person name="Wu W.L."/>
            <person name="Hsu J.L."/>
            <person name="Lin Y.F."/>
            <person name="Huang M.D."/>
            <person name="Li C.Y."/>
            <person name="Huang L."/>
            <person name="Wang Z.W."/>
            <person name="Zhao X."/>
            <person name="Zhong W.Y."/>
            <person name="Peng D.H."/>
            <person name="Ahmad S."/>
            <person name="Lan S."/>
            <person name="Zhang J.S."/>
            <person name="Tsai W.C."/>
            <person name="Van de Peer Y."/>
            <person name="Liu Z.J."/>
        </authorList>
    </citation>
    <scope>NUCLEOTIDE SEQUENCE</scope>
    <source>
        <strain evidence="4">CP</strain>
    </source>
</reference>
<dbReference type="Proteomes" id="UP001180020">
    <property type="component" value="Unassembled WGS sequence"/>
</dbReference>
<gene>
    <name evidence="4" type="ORF">QJS10_CPA08g01667</name>
</gene>
<accession>A0AAV9EAH6</accession>
<evidence type="ECO:0000259" key="3">
    <source>
        <dbReference type="PROSITE" id="PS50888"/>
    </source>
</evidence>
<feature type="domain" description="BHLH" evidence="3">
    <location>
        <begin position="17"/>
        <end position="66"/>
    </location>
</feature>
<keyword evidence="1" id="KW-0805">Transcription regulation</keyword>
<dbReference type="EMBL" id="JAUJYO010000008">
    <property type="protein sequence ID" value="KAK1310216.1"/>
    <property type="molecule type" value="Genomic_DNA"/>
</dbReference>
<dbReference type="InterPro" id="IPR011598">
    <property type="entry name" value="bHLH_dom"/>
</dbReference>
<keyword evidence="5" id="KW-1185">Reference proteome</keyword>
<keyword evidence="2" id="KW-0804">Transcription</keyword>
<dbReference type="GO" id="GO:0046983">
    <property type="term" value="F:protein dimerization activity"/>
    <property type="evidence" value="ECO:0007669"/>
    <property type="project" value="InterPro"/>
</dbReference>
<evidence type="ECO:0000256" key="1">
    <source>
        <dbReference type="ARBA" id="ARBA00023015"/>
    </source>
</evidence>
<organism evidence="4 5">
    <name type="scientific">Acorus calamus</name>
    <name type="common">Sweet flag</name>
    <dbReference type="NCBI Taxonomy" id="4465"/>
    <lineage>
        <taxon>Eukaryota</taxon>
        <taxon>Viridiplantae</taxon>
        <taxon>Streptophyta</taxon>
        <taxon>Embryophyta</taxon>
        <taxon>Tracheophyta</taxon>
        <taxon>Spermatophyta</taxon>
        <taxon>Magnoliopsida</taxon>
        <taxon>Liliopsida</taxon>
        <taxon>Acoraceae</taxon>
        <taxon>Acorus</taxon>
    </lineage>
</organism>